<dbReference type="HOGENOM" id="CLU_133175_0_0_7"/>
<accession>V8C906</accession>
<dbReference type="OrthoDB" id="5323923at2"/>
<name>V8C906_9HELI</name>
<dbReference type="RefSeq" id="WP_023928104.1">
    <property type="nucleotide sequence ID" value="NZ_KI669454.1"/>
</dbReference>
<sequence>MKNVFVLLCLFACAFLCSSCTIYLNRDFAPQTLEEKKIQATRSFQVIKDNQVQTMFFATLLNDIEKSFYPNLMYFFVEITDANHEKINLARFSFLLQDKKGQKHTPHYIKELSKDEFDEIISPLNRWSQCYLIAFEKSNQIDKKNVQLQVFVDDEPYKLDFSFHILPFSII</sequence>
<feature type="signal peptide" evidence="1">
    <location>
        <begin position="1"/>
        <end position="22"/>
    </location>
</feature>
<protein>
    <recommendedName>
        <fullName evidence="4">Lipoprotein</fullName>
    </recommendedName>
</protein>
<evidence type="ECO:0000256" key="1">
    <source>
        <dbReference type="SAM" id="SignalP"/>
    </source>
</evidence>
<organism evidence="2 3">
    <name type="scientific">Helicobacter macacae MIT 99-5501</name>
    <dbReference type="NCBI Taxonomy" id="1357400"/>
    <lineage>
        <taxon>Bacteria</taxon>
        <taxon>Pseudomonadati</taxon>
        <taxon>Campylobacterota</taxon>
        <taxon>Epsilonproteobacteria</taxon>
        <taxon>Campylobacterales</taxon>
        <taxon>Helicobacteraceae</taxon>
        <taxon>Helicobacter</taxon>
    </lineage>
</organism>
<reference evidence="2 3" key="1">
    <citation type="journal article" date="2014" name="Genome Announc.">
        <title>Draft genome sequences of six enterohepatic helicobacter species isolated from humans and one from rhesus macaques.</title>
        <authorList>
            <person name="Shen Z."/>
            <person name="Sheh A."/>
            <person name="Young S.K."/>
            <person name="Abouelliel A."/>
            <person name="Ward D.V."/>
            <person name="Earl A.M."/>
            <person name="Fox J.G."/>
        </authorList>
    </citation>
    <scope>NUCLEOTIDE SEQUENCE [LARGE SCALE GENOMIC DNA]</scope>
    <source>
        <strain evidence="2 3">MIT 99-5501</strain>
    </source>
</reference>
<comment type="caution">
    <text evidence="2">The sequence shown here is derived from an EMBL/GenBank/DDBJ whole genome shotgun (WGS) entry which is preliminary data.</text>
</comment>
<evidence type="ECO:0000313" key="3">
    <source>
        <dbReference type="Proteomes" id="UP000018731"/>
    </source>
</evidence>
<feature type="chain" id="PRO_5004768740" description="Lipoprotein" evidence="1">
    <location>
        <begin position="23"/>
        <end position="171"/>
    </location>
</feature>
<keyword evidence="1" id="KW-0732">Signal</keyword>
<dbReference type="Proteomes" id="UP000018731">
    <property type="component" value="Unassembled WGS sequence"/>
</dbReference>
<keyword evidence="3" id="KW-1185">Reference proteome</keyword>
<dbReference type="PATRIC" id="fig|1357400.3.peg.1826"/>
<evidence type="ECO:0000313" key="2">
    <source>
        <dbReference type="EMBL" id="ETD23557.1"/>
    </source>
</evidence>
<proteinExistence type="predicted"/>
<dbReference type="STRING" id="1357400.HMPREF2086_01362"/>
<dbReference type="AlphaFoldDB" id="V8C906"/>
<gene>
    <name evidence="2" type="ORF">HMPREF2086_01362</name>
</gene>
<evidence type="ECO:0008006" key="4">
    <source>
        <dbReference type="Google" id="ProtNLM"/>
    </source>
</evidence>
<dbReference type="EMBL" id="AZJI01000005">
    <property type="protein sequence ID" value="ETD23557.1"/>
    <property type="molecule type" value="Genomic_DNA"/>
</dbReference>